<dbReference type="OrthoDB" id="283575at2759"/>
<dbReference type="Gene3D" id="2.60.40.3510">
    <property type="match status" value="1"/>
</dbReference>
<proteinExistence type="predicted"/>
<evidence type="ECO:0000313" key="6">
    <source>
        <dbReference type="Proteomes" id="UP000749559"/>
    </source>
</evidence>
<keyword evidence="4" id="KW-1133">Transmembrane helix</keyword>
<keyword evidence="4" id="KW-0472">Membrane</keyword>
<sequence>MTIFHLITFSLLVDFTIALGFFDLQILTVRNSRGELSNGNCCDGKRDASGGCPDECETYFKFCLKEYQAQVAADGKCAFGNLTGQVLGGNSFTFTADSNTDRTLMILPFDFAWTVRAFFEYHVFYHTVS</sequence>
<keyword evidence="1" id="KW-0245">EGF-like domain</keyword>
<dbReference type="EMBL" id="CAIIXF020000008">
    <property type="protein sequence ID" value="CAH1791315.1"/>
    <property type="molecule type" value="Genomic_DNA"/>
</dbReference>
<keyword evidence="2" id="KW-0812">Transmembrane</keyword>
<reference evidence="5" key="1">
    <citation type="submission" date="2022-03" db="EMBL/GenBank/DDBJ databases">
        <authorList>
            <person name="Martin C."/>
        </authorList>
    </citation>
    <scope>NUCLEOTIDE SEQUENCE</scope>
</reference>
<dbReference type="Proteomes" id="UP000749559">
    <property type="component" value="Unassembled WGS sequence"/>
</dbReference>
<comment type="caution">
    <text evidence="5">The sequence shown here is derived from an EMBL/GenBank/DDBJ whole genome shotgun (WGS) entry which is preliminary data.</text>
</comment>
<dbReference type="GO" id="GO:0016020">
    <property type="term" value="C:membrane"/>
    <property type="evidence" value="ECO:0007669"/>
    <property type="project" value="UniProtKB-SubCell"/>
</dbReference>
<evidence type="ECO:0000256" key="1">
    <source>
        <dbReference type="ARBA" id="ARBA00022536"/>
    </source>
</evidence>
<keyword evidence="3" id="KW-0677">Repeat</keyword>
<gene>
    <name evidence="5" type="ORF">OFUS_LOCUS16406</name>
</gene>
<evidence type="ECO:0000256" key="4">
    <source>
        <dbReference type="ARBA" id="ARBA00022989"/>
    </source>
</evidence>
<accession>A0A8J1XVX8</accession>
<keyword evidence="6" id="KW-1185">Reference proteome</keyword>
<dbReference type="InterPro" id="IPR011651">
    <property type="entry name" value="Notch_ligand_N"/>
</dbReference>
<evidence type="ECO:0000256" key="3">
    <source>
        <dbReference type="ARBA" id="ARBA00022737"/>
    </source>
</evidence>
<dbReference type="GO" id="GO:0007219">
    <property type="term" value="P:Notch signaling pathway"/>
    <property type="evidence" value="ECO:0007669"/>
    <property type="project" value="InterPro"/>
</dbReference>
<dbReference type="Pfam" id="PF07657">
    <property type="entry name" value="MNNL"/>
    <property type="match status" value="1"/>
</dbReference>
<name>A0A8J1XVX8_OWEFU</name>
<evidence type="ECO:0000313" key="5">
    <source>
        <dbReference type="EMBL" id="CAH1791315.1"/>
    </source>
</evidence>
<evidence type="ECO:0000256" key="2">
    <source>
        <dbReference type="ARBA" id="ARBA00022692"/>
    </source>
</evidence>
<protein>
    <submittedName>
        <fullName evidence="5">Uncharacterized protein</fullName>
    </submittedName>
</protein>
<organism evidence="5 6">
    <name type="scientific">Owenia fusiformis</name>
    <name type="common">Polychaete worm</name>
    <dbReference type="NCBI Taxonomy" id="6347"/>
    <lineage>
        <taxon>Eukaryota</taxon>
        <taxon>Metazoa</taxon>
        <taxon>Spiralia</taxon>
        <taxon>Lophotrochozoa</taxon>
        <taxon>Annelida</taxon>
        <taxon>Polychaeta</taxon>
        <taxon>Sedentaria</taxon>
        <taxon>Canalipalpata</taxon>
        <taxon>Sabellida</taxon>
        <taxon>Oweniida</taxon>
        <taxon>Oweniidae</taxon>
        <taxon>Owenia</taxon>
    </lineage>
</organism>
<dbReference type="AlphaFoldDB" id="A0A8J1XVX8"/>